<dbReference type="PANTHER" id="PTHR10039">
    <property type="entry name" value="AMELOGENIN"/>
    <property type="match status" value="1"/>
</dbReference>
<organism evidence="1 2">
    <name type="scientific">Aspergillus thermomutatus</name>
    <name type="common">Neosartorya pseudofischeri</name>
    <dbReference type="NCBI Taxonomy" id="41047"/>
    <lineage>
        <taxon>Eukaryota</taxon>
        <taxon>Fungi</taxon>
        <taxon>Dikarya</taxon>
        <taxon>Ascomycota</taxon>
        <taxon>Pezizomycotina</taxon>
        <taxon>Eurotiomycetes</taxon>
        <taxon>Eurotiomycetidae</taxon>
        <taxon>Eurotiales</taxon>
        <taxon>Aspergillaceae</taxon>
        <taxon>Aspergillus</taxon>
        <taxon>Aspergillus subgen. Fumigati</taxon>
    </lineage>
</organism>
<dbReference type="RefSeq" id="XP_026613825.1">
    <property type="nucleotide sequence ID" value="XM_026757253.1"/>
</dbReference>
<dbReference type="VEuPathDB" id="FungiDB:CDV56_103634"/>
<dbReference type="AlphaFoldDB" id="A0A397GY72"/>
<protein>
    <recommendedName>
        <fullName evidence="3">Fungal STAND N-terminal Goodbye domain-containing protein</fullName>
    </recommendedName>
</protein>
<gene>
    <name evidence="1" type="ORF">CDV56_103634</name>
</gene>
<reference evidence="1" key="1">
    <citation type="submission" date="2018-08" db="EMBL/GenBank/DDBJ databases">
        <title>Draft genome sequence of azole-resistant Aspergillus thermomutatus (Neosartorya pseudofischeri) strain HMR AF 39, isolated from a human nasal aspirate.</title>
        <authorList>
            <person name="Parent-Michaud M."/>
            <person name="Dufresne P.J."/>
            <person name="Fournier E."/>
            <person name="Martineau C."/>
            <person name="Moreira S."/>
            <person name="Perkins V."/>
            <person name="De Repentigny L."/>
            <person name="Dufresne S.F."/>
        </authorList>
    </citation>
    <scope>NUCLEOTIDE SEQUENCE [LARGE SCALE GENOMIC DNA]</scope>
    <source>
        <strain evidence="1">HMR AF 39</strain>
    </source>
</reference>
<evidence type="ECO:0000313" key="1">
    <source>
        <dbReference type="EMBL" id="RHZ54013.1"/>
    </source>
</evidence>
<dbReference type="PANTHER" id="PTHR10039:SF10">
    <property type="entry name" value="NACHT DOMAIN-CONTAINING PROTEIN"/>
    <property type="match status" value="1"/>
</dbReference>
<comment type="caution">
    <text evidence="1">The sequence shown here is derived from an EMBL/GenBank/DDBJ whole genome shotgun (WGS) entry which is preliminary data.</text>
</comment>
<sequence length="307" mass="34756">MTDTLANVSKLKPEIRLARAVSAFKAVLTADRKATFDTSIANLQDHPPNATDVARLTGEIDRNVNRKTRRCFGPRFMNVLQAVQRYASMGDIVIGGSQNLVACGVWAAVRLTLTVCNPANEHVKVSDFWPDAISGSFLLGESVALVYASGRNAPRYEDMALLYPRSKRLQDGLCEYFIVVVNLCQHAVQFVQKSIISQMTFSMADSSLLTFEKELQQWSVFIMEEVALLSAQSAEEEAKENSRFRKVMVTFSTFNEHQQKLARRIRLLDACSTHDYQTPWKQARKQARKQGTTTWFAATAEYQRWRE</sequence>
<accession>A0A397GY72</accession>
<dbReference type="OrthoDB" id="7464126at2759"/>
<evidence type="ECO:0008006" key="3">
    <source>
        <dbReference type="Google" id="ProtNLM"/>
    </source>
</evidence>
<dbReference type="Proteomes" id="UP000215305">
    <property type="component" value="Unassembled WGS sequence"/>
</dbReference>
<proteinExistence type="predicted"/>
<name>A0A397GY72_ASPTH</name>
<keyword evidence="2" id="KW-1185">Reference proteome</keyword>
<dbReference type="GeneID" id="38125608"/>
<dbReference type="EMBL" id="NKHU02000116">
    <property type="protein sequence ID" value="RHZ54013.1"/>
    <property type="molecule type" value="Genomic_DNA"/>
</dbReference>
<dbReference type="STRING" id="41047.A0A397GY72"/>
<evidence type="ECO:0000313" key="2">
    <source>
        <dbReference type="Proteomes" id="UP000215305"/>
    </source>
</evidence>